<accession>A0A1Q5PPZ2</accession>
<sequence>MLNIATVCGMGFGTSLMLAMQVRDLMLENQIDANVEPVDLASYKTMDAQVVVAPRDMENQLHDGPAQAIVLIDNLVDQEELSQKVLAAVKTLD</sequence>
<dbReference type="SUPFAM" id="SSF52794">
    <property type="entry name" value="PTS system IIB component-like"/>
    <property type="match status" value="1"/>
</dbReference>
<dbReference type="PROSITE" id="PS51099">
    <property type="entry name" value="PTS_EIIB_TYPE_2"/>
    <property type="match status" value="1"/>
</dbReference>
<dbReference type="GO" id="GO:0009401">
    <property type="term" value="P:phosphoenolpyruvate-dependent sugar phosphotransferase system"/>
    <property type="evidence" value="ECO:0007669"/>
    <property type="project" value="InterPro"/>
</dbReference>
<dbReference type="CDD" id="cd05563">
    <property type="entry name" value="PTS_IIB_ascorbate"/>
    <property type="match status" value="1"/>
</dbReference>
<dbReference type="STRING" id="1921764.BSR28_01440"/>
<feature type="domain" description="PTS EIIB type-2" evidence="2">
    <location>
        <begin position="2"/>
        <end position="93"/>
    </location>
</feature>
<keyword evidence="1" id="KW-0808">Transferase</keyword>
<gene>
    <name evidence="3" type="ORF">BSR29_01080</name>
</gene>
<name>A0A1Q5PPZ2_9ACTO</name>
<evidence type="ECO:0000313" key="4">
    <source>
        <dbReference type="Proteomes" id="UP000186785"/>
    </source>
</evidence>
<protein>
    <recommendedName>
        <fullName evidence="2">PTS EIIB type-2 domain-containing protein</fullName>
    </recommendedName>
</protein>
<evidence type="ECO:0000256" key="1">
    <source>
        <dbReference type="ARBA" id="ARBA00022679"/>
    </source>
</evidence>
<dbReference type="InterPro" id="IPR036095">
    <property type="entry name" value="PTS_EIIB-like_sf"/>
</dbReference>
<dbReference type="AlphaFoldDB" id="A0A1Q5PPZ2"/>
<dbReference type="Pfam" id="PF02302">
    <property type="entry name" value="PTS_IIB"/>
    <property type="match status" value="1"/>
</dbReference>
<dbReference type="EMBL" id="MQSV01000001">
    <property type="protein sequence ID" value="OKL49582.1"/>
    <property type="molecule type" value="Genomic_DNA"/>
</dbReference>
<dbReference type="Gene3D" id="3.40.50.2300">
    <property type="match status" value="1"/>
</dbReference>
<dbReference type="InterPro" id="IPR003501">
    <property type="entry name" value="PTS_EIIB_2/3"/>
</dbReference>
<evidence type="ECO:0000313" key="3">
    <source>
        <dbReference type="EMBL" id="OKL49582.1"/>
    </source>
</evidence>
<organism evidence="3 4">
    <name type="scientific">Boudabousia liubingyangii</name>
    <dbReference type="NCBI Taxonomy" id="1921764"/>
    <lineage>
        <taxon>Bacteria</taxon>
        <taxon>Bacillati</taxon>
        <taxon>Actinomycetota</taxon>
        <taxon>Actinomycetes</taxon>
        <taxon>Actinomycetales</taxon>
        <taxon>Actinomycetaceae</taxon>
        <taxon>Boudabousia</taxon>
    </lineage>
</organism>
<dbReference type="OrthoDB" id="6603449at2"/>
<dbReference type="Proteomes" id="UP000186785">
    <property type="component" value="Unassembled WGS sequence"/>
</dbReference>
<comment type="caution">
    <text evidence="3">The sequence shown here is derived from an EMBL/GenBank/DDBJ whole genome shotgun (WGS) entry which is preliminary data.</text>
</comment>
<proteinExistence type="predicted"/>
<dbReference type="InterPro" id="IPR013011">
    <property type="entry name" value="PTS_EIIB_2"/>
</dbReference>
<dbReference type="RefSeq" id="WP_073708473.1">
    <property type="nucleotide sequence ID" value="NZ_MQSU01000001.1"/>
</dbReference>
<keyword evidence="4" id="KW-1185">Reference proteome</keyword>
<reference evidence="3 4" key="1">
    <citation type="submission" date="2016-11" db="EMBL/GenBank/DDBJ databases">
        <title>Actinomyces gypaetusis sp. nov. isolated from the vulture Gypaetus barbatus in Qinghai Tibet Plateau China.</title>
        <authorList>
            <person name="Meng X."/>
        </authorList>
    </citation>
    <scope>NUCLEOTIDE SEQUENCE [LARGE SCALE GENOMIC DNA]</scope>
    <source>
        <strain evidence="3 4">VUL4_2</strain>
    </source>
</reference>
<dbReference type="GO" id="GO:0008982">
    <property type="term" value="F:protein-N(PI)-phosphohistidine-sugar phosphotransferase activity"/>
    <property type="evidence" value="ECO:0007669"/>
    <property type="project" value="InterPro"/>
</dbReference>
<evidence type="ECO:0000259" key="2">
    <source>
        <dbReference type="PROSITE" id="PS51099"/>
    </source>
</evidence>